<comment type="caution">
    <text evidence="5">The sequence shown here is derived from an EMBL/GenBank/DDBJ whole genome shotgun (WGS) entry which is preliminary data.</text>
</comment>
<organism evidence="5 6">
    <name type="scientific">Sphingomonas humi</name>
    <dbReference type="NCBI Taxonomy" id="335630"/>
    <lineage>
        <taxon>Bacteria</taxon>
        <taxon>Pseudomonadati</taxon>
        <taxon>Pseudomonadota</taxon>
        <taxon>Alphaproteobacteria</taxon>
        <taxon>Sphingomonadales</taxon>
        <taxon>Sphingomonadaceae</taxon>
        <taxon>Sphingomonas</taxon>
    </lineage>
</organism>
<feature type="domain" description="Peptidase S9 prolyl oligopeptidase catalytic" evidence="4">
    <location>
        <begin position="478"/>
        <end position="686"/>
    </location>
</feature>
<gene>
    <name evidence="5" type="ORF">GCM10022211_01280</name>
</gene>
<protein>
    <submittedName>
        <fullName evidence="5">S9 family peptidase</fullName>
    </submittedName>
</protein>
<dbReference type="EMBL" id="BAAAZD010000001">
    <property type="protein sequence ID" value="GAA3996211.1"/>
    <property type="molecule type" value="Genomic_DNA"/>
</dbReference>
<keyword evidence="1" id="KW-0378">Hydrolase</keyword>
<evidence type="ECO:0000256" key="1">
    <source>
        <dbReference type="ARBA" id="ARBA00022801"/>
    </source>
</evidence>
<dbReference type="InterPro" id="IPR011042">
    <property type="entry name" value="6-blade_b-propeller_TolB-like"/>
</dbReference>
<dbReference type="Pfam" id="PF00326">
    <property type="entry name" value="Peptidase_S9"/>
    <property type="match status" value="1"/>
</dbReference>
<dbReference type="InterPro" id="IPR001375">
    <property type="entry name" value="Peptidase_S9_cat"/>
</dbReference>
<dbReference type="InterPro" id="IPR011659">
    <property type="entry name" value="WD40"/>
</dbReference>
<dbReference type="PANTHER" id="PTHR42776:SF27">
    <property type="entry name" value="DIPEPTIDYL PEPTIDASE FAMILY MEMBER 6"/>
    <property type="match status" value="1"/>
</dbReference>
<dbReference type="Proteomes" id="UP001501310">
    <property type="component" value="Unassembled WGS sequence"/>
</dbReference>
<feature type="region of interest" description="Disordered" evidence="3">
    <location>
        <begin position="214"/>
        <end position="234"/>
    </location>
</feature>
<dbReference type="SUPFAM" id="SSF82171">
    <property type="entry name" value="DPP6 N-terminal domain-like"/>
    <property type="match status" value="1"/>
</dbReference>
<keyword evidence="6" id="KW-1185">Reference proteome</keyword>
<dbReference type="InterPro" id="IPR029058">
    <property type="entry name" value="AB_hydrolase_fold"/>
</dbReference>
<evidence type="ECO:0000256" key="2">
    <source>
        <dbReference type="ARBA" id="ARBA00022825"/>
    </source>
</evidence>
<dbReference type="Gene3D" id="2.120.10.30">
    <property type="entry name" value="TolB, C-terminal domain"/>
    <property type="match status" value="2"/>
</dbReference>
<proteinExistence type="predicted"/>
<keyword evidence="2" id="KW-0645">Protease</keyword>
<name>A0ABP7RE80_9SPHN</name>
<evidence type="ECO:0000313" key="5">
    <source>
        <dbReference type="EMBL" id="GAA3996211.1"/>
    </source>
</evidence>
<reference evidence="6" key="1">
    <citation type="journal article" date="2019" name="Int. J. Syst. Evol. Microbiol.">
        <title>The Global Catalogue of Microorganisms (GCM) 10K type strain sequencing project: providing services to taxonomists for standard genome sequencing and annotation.</title>
        <authorList>
            <consortium name="The Broad Institute Genomics Platform"/>
            <consortium name="The Broad Institute Genome Sequencing Center for Infectious Disease"/>
            <person name="Wu L."/>
            <person name="Ma J."/>
        </authorList>
    </citation>
    <scope>NUCLEOTIDE SEQUENCE [LARGE SCALE GENOMIC DNA]</scope>
    <source>
        <strain evidence="6">JCM 16603</strain>
    </source>
</reference>
<evidence type="ECO:0000313" key="6">
    <source>
        <dbReference type="Proteomes" id="UP001501310"/>
    </source>
</evidence>
<dbReference type="Pfam" id="PF07676">
    <property type="entry name" value="PD40"/>
    <property type="match status" value="4"/>
</dbReference>
<dbReference type="PANTHER" id="PTHR42776">
    <property type="entry name" value="SERINE PEPTIDASE S9 FAMILY MEMBER"/>
    <property type="match status" value="1"/>
</dbReference>
<dbReference type="Gene3D" id="3.40.50.1820">
    <property type="entry name" value="alpha/beta hydrolase"/>
    <property type="match status" value="1"/>
</dbReference>
<accession>A0ABP7RE80</accession>
<sequence>MSLKCHARPSPWGMSMHVRLSLGLGALILAGSAASAQLQPRDLFSLQVASDPQVRPDGKAVAYVRASGDITNDRMTRSIWMVDAVTGVQQPIAAGPGQHGNPRWSPDGKRLAYVSAGEGEKPQLLVRWMDSGTVATVATLTEAPGNLTWSPDGRLIAFTMFVPRDSVRLGKAPDKPDGAKWADPPRYTESLVYRTDSGGLLRPGESQVFLVSATGGTPRQLTREEGSDPDTLSFTPDGRALLFAANRKQDWQRDPVESEVWRVAVDGGQAVALTSRDGPDGEPAVSPDGRLIAYTGFDDRKLNAQDAHLYVMNADGSNPRLISGGYDRAISSLSWAPDGRSILALTTDRGEGKVVRIGLDGKVTEVAGKLGASSLDRPYSGGAYDAAGGTIAVTTADASRPGDIAVVRGGKLARLTDLNADFLAMRKLGEIRKLPVTSSRDGKPIDTWVVLPPDYQPGQKRPAILEIHGGPASSYGPTFATDMQLYAAAGYVVIYPNARLSTSYGEAFSVNPDSKRPFADYDDFMSAVDAAVAAGYADPANLFVTGGSYGGYASAAIIGKTDRFRAAALQKPVINWVSKILTTDIIAAQYEYTYGKQPWENPEILWRNSPLSLVGNVKTPTLVVVGERDYRTPISESEQYYGALQLRGIPSGLMVVPGANHGGLTARPSQSAAKASAIIAWFDRYRKK</sequence>
<evidence type="ECO:0000256" key="3">
    <source>
        <dbReference type="SAM" id="MobiDB-lite"/>
    </source>
</evidence>
<evidence type="ECO:0000259" key="4">
    <source>
        <dbReference type="Pfam" id="PF00326"/>
    </source>
</evidence>
<keyword evidence="2" id="KW-0720">Serine protease</keyword>
<dbReference type="SUPFAM" id="SSF53474">
    <property type="entry name" value="alpha/beta-Hydrolases"/>
    <property type="match status" value="1"/>
</dbReference>